<dbReference type="Proteomes" id="UP000029227">
    <property type="component" value="Unassembled WGS sequence"/>
</dbReference>
<dbReference type="GO" id="GO:0016020">
    <property type="term" value="C:membrane"/>
    <property type="evidence" value="ECO:0007669"/>
    <property type="project" value="InterPro"/>
</dbReference>
<dbReference type="Pfam" id="PF00771">
    <property type="entry name" value="FHIPEP"/>
    <property type="match status" value="1"/>
</dbReference>
<reference evidence="1 2" key="1">
    <citation type="journal article" date="2014" name="Genome Announc.">
        <title>Draft Genome Sequences of Two Vibrionaceae Species, Vibrio ponticus C121 and Photobacterium aphoticum C119, Isolated as Coral Reef Microbiota.</title>
        <authorList>
            <person name="Al-saari N."/>
            <person name="Meirelles P.M."/>
            <person name="Mino S."/>
            <person name="Suda W."/>
            <person name="Oshima K."/>
            <person name="Hattori M."/>
            <person name="Ohkuma M."/>
            <person name="Thompson F.L."/>
            <person name="Gomez-Gil B."/>
            <person name="Sawabe T."/>
            <person name="Sawabe T."/>
        </authorList>
    </citation>
    <scope>NUCLEOTIDE SEQUENCE [LARGE SCALE GENOMIC DNA]</scope>
    <source>
        <strain evidence="1 2">JCM 19237</strain>
    </source>
</reference>
<dbReference type="EMBL" id="BBMN01000016">
    <property type="protein sequence ID" value="GAL07312.1"/>
    <property type="molecule type" value="Genomic_DNA"/>
</dbReference>
<gene>
    <name evidence="1" type="ORF">JCM19237_3251</name>
</gene>
<organism evidence="1 2">
    <name type="scientific">Photobacterium aphoticum</name>
    <dbReference type="NCBI Taxonomy" id="754436"/>
    <lineage>
        <taxon>Bacteria</taxon>
        <taxon>Pseudomonadati</taxon>
        <taxon>Pseudomonadota</taxon>
        <taxon>Gammaproteobacteria</taxon>
        <taxon>Vibrionales</taxon>
        <taxon>Vibrionaceae</taxon>
        <taxon>Photobacterium</taxon>
    </lineage>
</organism>
<keyword evidence="1" id="KW-0282">Flagellum</keyword>
<evidence type="ECO:0000313" key="2">
    <source>
        <dbReference type="Proteomes" id="UP000029227"/>
    </source>
</evidence>
<keyword evidence="1" id="KW-0966">Cell projection</keyword>
<dbReference type="GO" id="GO:0009306">
    <property type="term" value="P:protein secretion"/>
    <property type="evidence" value="ECO:0007669"/>
    <property type="project" value="InterPro"/>
</dbReference>
<dbReference type="AlphaFoldDB" id="A0A090RIF2"/>
<dbReference type="InterPro" id="IPR042196">
    <property type="entry name" value="FHIPEP_4"/>
</dbReference>
<dbReference type="STRING" id="754436.JCM19237_3251"/>
<comment type="caution">
    <text evidence="1">The sequence shown here is derived from an EMBL/GenBank/DDBJ whole genome shotgun (WGS) entry which is preliminary data.</text>
</comment>
<evidence type="ECO:0000313" key="1">
    <source>
        <dbReference type="EMBL" id="GAL07312.1"/>
    </source>
</evidence>
<accession>A0A090RIF2</accession>
<keyword evidence="1" id="KW-0969">Cilium</keyword>
<sequence length="78" mass="8732">MQLDGFTLEPSVIEKLQRSLPEALDNMRLNGHPPILLVMPQLRPLLARYARICSRGLQVLSFNEIPDNRSVSVVGHLG</sequence>
<dbReference type="Gene3D" id="3.40.50.12790">
    <property type="entry name" value="FHIPEP family, domain 4"/>
    <property type="match status" value="1"/>
</dbReference>
<dbReference type="InterPro" id="IPR001712">
    <property type="entry name" value="T3SS_FHIPEP"/>
</dbReference>
<dbReference type="eggNOG" id="COG1298">
    <property type="taxonomic scope" value="Bacteria"/>
</dbReference>
<name>A0A090RIF2_9GAMM</name>
<proteinExistence type="predicted"/>
<protein>
    <submittedName>
        <fullName evidence="1">Flagellar biosynthesis protein FlhA</fullName>
    </submittedName>
</protein>